<comment type="similarity">
    <text evidence="1">Belongs to the short-chain dehydrogenases/reductases (SDR) family.</text>
</comment>
<dbReference type="PRINTS" id="PR00080">
    <property type="entry name" value="SDRFAMILY"/>
</dbReference>
<organism evidence="3 4">
    <name type="scientific">Klebsormidium nitens</name>
    <name type="common">Green alga</name>
    <name type="synonym">Ulothrix nitens</name>
    <dbReference type="NCBI Taxonomy" id="105231"/>
    <lineage>
        <taxon>Eukaryota</taxon>
        <taxon>Viridiplantae</taxon>
        <taxon>Streptophyta</taxon>
        <taxon>Klebsormidiophyceae</taxon>
        <taxon>Klebsormidiales</taxon>
        <taxon>Klebsormidiaceae</taxon>
        <taxon>Klebsormidium</taxon>
    </lineage>
</organism>
<gene>
    <name evidence="3" type="ORF">KFL_003760070</name>
</gene>
<dbReference type="CDD" id="cd05233">
    <property type="entry name" value="SDR_c"/>
    <property type="match status" value="1"/>
</dbReference>
<dbReference type="AlphaFoldDB" id="A0A1Y1I9X9"/>
<dbReference type="GO" id="GO:0015996">
    <property type="term" value="P:chlorophyll catabolic process"/>
    <property type="evidence" value="ECO:0000318"/>
    <property type="project" value="GO_Central"/>
</dbReference>
<evidence type="ECO:0000313" key="4">
    <source>
        <dbReference type="Proteomes" id="UP000054558"/>
    </source>
</evidence>
<dbReference type="InterPro" id="IPR052625">
    <property type="entry name" value="Chl_b_Red"/>
</dbReference>
<dbReference type="GO" id="GO:0010304">
    <property type="term" value="P:PSII associated light-harvesting complex II catabolic process"/>
    <property type="evidence" value="ECO:0000318"/>
    <property type="project" value="GO_Central"/>
</dbReference>
<dbReference type="Proteomes" id="UP000054558">
    <property type="component" value="Unassembled WGS sequence"/>
</dbReference>
<dbReference type="InterPro" id="IPR002347">
    <property type="entry name" value="SDR_fam"/>
</dbReference>
<dbReference type="PANTHER" id="PTHR24314:SF15">
    <property type="entry name" value="CHLOROPHYLL(IDE) B REDUCTASE NOL, CHLOROPLASTIC"/>
    <property type="match status" value="1"/>
</dbReference>
<dbReference type="EMBL" id="DF237325">
    <property type="protein sequence ID" value="GAQ87774.1"/>
    <property type="molecule type" value="Genomic_DNA"/>
</dbReference>
<dbReference type="PANTHER" id="PTHR24314">
    <property type="entry name" value="NON-SPECIFIC LIPID TRANSFER PROTEIN-RELATED"/>
    <property type="match status" value="1"/>
</dbReference>
<evidence type="ECO:0000256" key="2">
    <source>
        <dbReference type="SAM" id="MobiDB-lite"/>
    </source>
</evidence>
<dbReference type="PROSITE" id="PS00061">
    <property type="entry name" value="ADH_SHORT"/>
    <property type="match status" value="1"/>
</dbReference>
<evidence type="ECO:0000313" key="3">
    <source>
        <dbReference type="EMBL" id="GAQ87774.1"/>
    </source>
</evidence>
<accession>A0A1Y1I9X9</accession>
<dbReference type="InterPro" id="IPR036291">
    <property type="entry name" value="NAD(P)-bd_dom_sf"/>
</dbReference>
<reference evidence="3 4" key="1">
    <citation type="journal article" date="2014" name="Nat. Commun.">
        <title>Klebsormidium flaccidum genome reveals primary factors for plant terrestrial adaptation.</title>
        <authorList>
            <person name="Hori K."/>
            <person name="Maruyama F."/>
            <person name="Fujisawa T."/>
            <person name="Togashi T."/>
            <person name="Yamamoto N."/>
            <person name="Seo M."/>
            <person name="Sato S."/>
            <person name="Yamada T."/>
            <person name="Mori H."/>
            <person name="Tajima N."/>
            <person name="Moriyama T."/>
            <person name="Ikeuchi M."/>
            <person name="Watanabe M."/>
            <person name="Wada H."/>
            <person name="Kobayashi K."/>
            <person name="Saito M."/>
            <person name="Masuda T."/>
            <person name="Sasaki-Sekimoto Y."/>
            <person name="Mashiguchi K."/>
            <person name="Awai K."/>
            <person name="Shimojima M."/>
            <person name="Masuda S."/>
            <person name="Iwai M."/>
            <person name="Nobusawa T."/>
            <person name="Narise T."/>
            <person name="Kondo S."/>
            <person name="Saito H."/>
            <person name="Sato R."/>
            <person name="Murakawa M."/>
            <person name="Ihara Y."/>
            <person name="Oshima-Yamada Y."/>
            <person name="Ohtaka K."/>
            <person name="Satoh M."/>
            <person name="Sonobe K."/>
            <person name="Ishii M."/>
            <person name="Ohtani R."/>
            <person name="Kanamori-Sato M."/>
            <person name="Honoki R."/>
            <person name="Miyazaki D."/>
            <person name="Mochizuki H."/>
            <person name="Umetsu J."/>
            <person name="Higashi K."/>
            <person name="Shibata D."/>
            <person name="Kamiya Y."/>
            <person name="Sato N."/>
            <person name="Nakamura Y."/>
            <person name="Tabata S."/>
            <person name="Ida S."/>
            <person name="Kurokawa K."/>
            <person name="Ohta H."/>
        </authorList>
    </citation>
    <scope>NUCLEOTIDE SEQUENCE [LARGE SCALE GENOMIC DNA]</scope>
    <source>
        <strain evidence="3 4">NIES-2285</strain>
    </source>
</reference>
<dbReference type="SUPFAM" id="SSF51735">
    <property type="entry name" value="NAD(P)-binding Rossmann-fold domains"/>
    <property type="match status" value="1"/>
</dbReference>
<keyword evidence="4" id="KW-1185">Reference proteome</keyword>
<protein>
    <submittedName>
        <fullName evidence="3">Chlorophyll b reductase</fullName>
    </submittedName>
</protein>
<sequence length="375" mass="40895">MSSSYAASLRSVQAFDFSRGASVSRSEQLRNGAARIQVLQQRHGFCRGNFGALLPGGSFQAGSIGQQQFVCPQLEKLQRRKQPGRRRQPVRHKAVAKEGASSPPYNVVITGSSKGIGLALAKQFLAAGDRVCLCARDTSQLEAQCKEFEKEYPGQTLAWATDVTKAAEVADLANFAKQAMGHVDVWINNAGTNAYTYKPLVENSDEDIEQIVATNTLGVMLCCRQAIKLMQKQGSRGHIFNMDGAGADGNPTPRFAAYGATKRGLAQFTKSLQAELKLLEISNVTVHNLSPGMVTTDLLMAGADRQQARFFINALAEPPDVVADFLVPRIRATVANADGKSKYIRFLTSPKAYSQILARLLFKSRKDRYVKESDS</sequence>
<dbReference type="Gene3D" id="3.40.50.720">
    <property type="entry name" value="NAD(P)-binding Rossmann-like Domain"/>
    <property type="match status" value="1"/>
</dbReference>
<dbReference type="STRING" id="105231.A0A1Y1I9X9"/>
<dbReference type="OrthoDB" id="3592703at2759"/>
<dbReference type="PRINTS" id="PR00081">
    <property type="entry name" value="GDHRDH"/>
</dbReference>
<dbReference type="OMA" id="WNMEGLG"/>
<feature type="compositionally biased region" description="Basic residues" evidence="2">
    <location>
        <begin position="78"/>
        <end position="94"/>
    </location>
</feature>
<dbReference type="Pfam" id="PF00106">
    <property type="entry name" value="adh_short"/>
    <property type="match status" value="1"/>
</dbReference>
<dbReference type="GO" id="GO:0034256">
    <property type="term" value="F:chlorophyll(ide) b reductase activity"/>
    <property type="evidence" value="ECO:0000318"/>
    <property type="project" value="GO_Central"/>
</dbReference>
<name>A0A1Y1I9X9_KLENI</name>
<evidence type="ECO:0000256" key="1">
    <source>
        <dbReference type="RuleBase" id="RU000363"/>
    </source>
</evidence>
<feature type="region of interest" description="Disordered" evidence="2">
    <location>
        <begin position="77"/>
        <end position="97"/>
    </location>
</feature>
<dbReference type="InterPro" id="IPR020904">
    <property type="entry name" value="Sc_DH/Rdtase_CS"/>
</dbReference>
<proteinExistence type="inferred from homology"/>